<dbReference type="AlphaFoldDB" id="A0A1J5QUK2"/>
<reference evidence="2" key="1">
    <citation type="submission" date="2016-10" db="EMBL/GenBank/DDBJ databases">
        <title>Sequence of Gallionella enrichment culture.</title>
        <authorList>
            <person name="Poehlein A."/>
            <person name="Muehling M."/>
            <person name="Daniel R."/>
        </authorList>
    </citation>
    <scope>NUCLEOTIDE SEQUENCE</scope>
</reference>
<evidence type="ECO:0000256" key="1">
    <source>
        <dbReference type="SAM" id="MobiDB-lite"/>
    </source>
</evidence>
<name>A0A1J5QUK2_9ZZZZ</name>
<gene>
    <name evidence="2" type="ORF">GALL_370670</name>
</gene>
<feature type="region of interest" description="Disordered" evidence="1">
    <location>
        <begin position="51"/>
        <end position="98"/>
    </location>
</feature>
<organism evidence="2">
    <name type="scientific">mine drainage metagenome</name>
    <dbReference type="NCBI Taxonomy" id="410659"/>
    <lineage>
        <taxon>unclassified sequences</taxon>
        <taxon>metagenomes</taxon>
        <taxon>ecological metagenomes</taxon>
    </lineage>
</organism>
<dbReference type="EMBL" id="MLJW01000960">
    <property type="protein sequence ID" value="OIQ81163.1"/>
    <property type="molecule type" value="Genomic_DNA"/>
</dbReference>
<evidence type="ECO:0000313" key="2">
    <source>
        <dbReference type="EMBL" id="OIQ81163.1"/>
    </source>
</evidence>
<comment type="caution">
    <text evidence="2">The sequence shown here is derived from an EMBL/GenBank/DDBJ whole genome shotgun (WGS) entry which is preliminary data.</text>
</comment>
<sequence>MNSYPASLCRALVAGLLVPALSGCDGDDGTPRPAAASTPADEIRTVPAGRQFGQHWPRPAGDDKRLDVAPASPHAGAYRGSLHVASGDSSDSSSDSSGDADGEALLLLGVDPCGRINGFVRGVPGIHADEWLNLHGTIAHHQTSAPLLLSDRRGRRYGAISLDFKRGGSHREVVGTILRKNMAELSIDALPLDDAAELDGDRLFTTRHLDLQLDDRPPLRDAAAFELHIGDADERGARQLHACGGGVTLNAKLSATGVDGLYDALVHLVADAGDAPLTSAPRVVAGQLFVERLTDGRLSWALIGAGQHARVLIEASEQKPAE</sequence>
<protein>
    <submittedName>
        <fullName evidence="2">Uncharacterized protein</fullName>
    </submittedName>
</protein>
<accession>A0A1J5QUK2</accession>
<proteinExistence type="predicted"/>
<feature type="compositionally biased region" description="Low complexity" evidence="1">
    <location>
        <begin position="85"/>
        <end position="98"/>
    </location>
</feature>